<feature type="domain" description="Multidrug resistance protein MdtA-like C-terminal permuted SH3" evidence="5">
    <location>
        <begin position="310"/>
        <end position="377"/>
    </location>
</feature>
<evidence type="ECO:0000259" key="5">
    <source>
        <dbReference type="Pfam" id="PF25967"/>
    </source>
</evidence>
<dbReference type="InterPro" id="IPR058648">
    <property type="entry name" value="HH_CzcB-like"/>
</dbReference>
<feature type="domain" description="CusB-like beta-barrel" evidence="4">
    <location>
        <begin position="232"/>
        <end position="304"/>
    </location>
</feature>
<gene>
    <name evidence="7" type="ORF">A9Q93_04735</name>
</gene>
<evidence type="ECO:0000259" key="6">
    <source>
        <dbReference type="Pfam" id="PF25973"/>
    </source>
</evidence>
<dbReference type="InterPro" id="IPR058647">
    <property type="entry name" value="BSH_CzcB-like"/>
</dbReference>
<dbReference type="NCBIfam" id="TIGR01730">
    <property type="entry name" value="RND_mfp"/>
    <property type="match status" value="1"/>
</dbReference>
<dbReference type="GO" id="GO:0015562">
    <property type="term" value="F:efflux transmembrane transporter activity"/>
    <property type="evidence" value="ECO:0007669"/>
    <property type="project" value="TreeGrafter"/>
</dbReference>
<dbReference type="PROSITE" id="PS51257">
    <property type="entry name" value="PROKAR_LIPOPROTEIN"/>
    <property type="match status" value="1"/>
</dbReference>
<dbReference type="GO" id="GO:1990281">
    <property type="term" value="C:efflux pump complex"/>
    <property type="evidence" value="ECO:0007669"/>
    <property type="project" value="TreeGrafter"/>
</dbReference>
<dbReference type="Pfam" id="PF25973">
    <property type="entry name" value="BSH_CzcB"/>
    <property type="match status" value="1"/>
</dbReference>
<dbReference type="InterPro" id="IPR006143">
    <property type="entry name" value="RND_pump_MFP"/>
</dbReference>
<dbReference type="Gene3D" id="1.10.287.470">
    <property type="entry name" value="Helix hairpin bin"/>
    <property type="match status" value="1"/>
</dbReference>
<dbReference type="SUPFAM" id="SSF111369">
    <property type="entry name" value="HlyD-like secretion proteins"/>
    <property type="match status" value="1"/>
</dbReference>
<name>A0A1Z8B5A2_9FLAO</name>
<keyword evidence="2" id="KW-0175">Coiled coil</keyword>
<evidence type="ECO:0000313" key="7">
    <source>
        <dbReference type="EMBL" id="OUS17762.1"/>
    </source>
</evidence>
<evidence type="ECO:0000256" key="2">
    <source>
        <dbReference type="SAM" id="Coils"/>
    </source>
</evidence>
<accession>A0A1Z8B5A2</accession>
<dbReference type="PANTHER" id="PTHR30469">
    <property type="entry name" value="MULTIDRUG RESISTANCE PROTEIN MDTA"/>
    <property type="match status" value="1"/>
</dbReference>
<dbReference type="Gene3D" id="2.40.420.20">
    <property type="match status" value="1"/>
</dbReference>
<feature type="domain" description="CzcB-like alpha-helical hairpin" evidence="3">
    <location>
        <begin position="138"/>
        <end position="191"/>
    </location>
</feature>
<comment type="similarity">
    <text evidence="1">Belongs to the membrane fusion protein (MFP) (TC 8.A.1) family.</text>
</comment>
<sequence length="391" mass="43602">MKKLSILFISLFILTSCGDKEPTIDELITAGDAQVIAQKKTELLNQKKELENQIKSIENYLDKNSVKKDGALVSITTIQDTLFNHFIELQGSVDTKQNITLMPETAGILTNVYVKEGQRVSKGQRLAKIDDGGMSQSIEQMKVQAQLAKTTFERQERLWNQKIGSEIQYLQAKANYEAQENAIKSMQQQLAKTIITAPFSGVIDDVITEQGNTVSPGMTQILRIVNLNNMYIEVEVPETYISSVNEGTDVKVEFPVLGNTVESTIRQTSSYINPSNRSFRVEIPVENKEGKIKPNLTARLKINDYSNKEAILVPLAVISENQNGDQYVMIASDLKSGDSFDTAIAKRRVIQTGKTSNNMIEITEGLEKGDHIIVEGARSVKEDQQIRIKKA</sequence>
<dbReference type="InterPro" id="IPR058627">
    <property type="entry name" value="MdtA-like_C"/>
</dbReference>
<feature type="coiled-coil region" evidence="2">
    <location>
        <begin position="169"/>
        <end position="196"/>
    </location>
</feature>
<feature type="domain" description="CzcB-like barrel-sandwich hybrid" evidence="6">
    <location>
        <begin position="100"/>
        <end position="216"/>
    </location>
</feature>
<dbReference type="RefSeq" id="WP_303686244.1">
    <property type="nucleotide sequence ID" value="NZ_CAJXYO010000019.1"/>
</dbReference>
<reference evidence="8" key="1">
    <citation type="journal article" date="2017" name="Proc. Natl. Acad. Sci. U.S.A.">
        <title>Simulation of Deepwater Horizon oil plume reveals substrate specialization within a complex community of hydrocarbon-degraders.</title>
        <authorList>
            <person name="Hu P."/>
            <person name="Dubinsky E.A."/>
            <person name="Probst A.J."/>
            <person name="Wang J."/>
            <person name="Sieber C.M.K."/>
            <person name="Tom L.M."/>
            <person name="Gardinali P."/>
            <person name="Banfield J.F."/>
            <person name="Atlas R.M."/>
            <person name="Andersen G.L."/>
        </authorList>
    </citation>
    <scope>NUCLEOTIDE SEQUENCE [LARGE SCALE GENOMIC DNA]</scope>
</reference>
<dbReference type="EMBL" id="MAAX01000076">
    <property type="protein sequence ID" value="OUS17762.1"/>
    <property type="molecule type" value="Genomic_DNA"/>
</dbReference>
<proteinExistence type="inferred from homology"/>
<comment type="caution">
    <text evidence="7">The sequence shown here is derived from an EMBL/GenBank/DDBJ whole genome shotgun (WGS) entry which is preliminary data.</text>
</comment>
<feature type="coiled-coil region" evidence="2">
    <location>
        <begin position="33"/>
        <end position="67"/>
    </location>
</feature>
<protein>
    <submittedName>
        <fullName evidence="7">Efflux transporter periplasmic adaptor subunit</fullName>
    </submittedName>
</protein>
<dbReference type="InterPro" id="IPR058792">
    <property type="entry name" value="Beta-barrel_RND_2"/>
</dbReference>
<dbReference type="Gene3D" id="2.40.50.100">
    <property type="match status" value="1"/>
</dbReference>
<evidence type="ECO:0000259" key="4">
    <source>
        <dbReference type="Pfam" id="PF25954"/>
    </source>
</evidence>
<evidence type="ECO:0000313" key="8">
    <source>
        <dbReference type="Proteomes" id="UP000196102"/>
    </source>
</evidence>
<evidence type="ECO:0000256" key="1">
    <source>
        <dbReference type="ARBA" id="ARBA00009477"/>
    </source>
</evidence>
<organism evidence="7 8">
    <name type="scientific">Nonlabens dokdonensis</name>
    <dbReference type="NCBI Taxonomy" id="328515"/>
    <lineage>
        <taxon>Bacteria</taxon>
        <taxon>Pseudomonadati</taxon>
        <taxon>Bacteroidota</taxon>
        <taxon>Flavobacteriia</taxon>
        <taxon>Flavobacteriales</taxon>
        <taxon>Flavobacteriaceae</taxon>
        <taxon>Nonlabens</taxon>
    </lineage>
</organism>
<dbReference type="Pfam" id="PF25893">
    <property type="entry name" value="HH_CzcB"/>
    <property type="match status" value="1"/>
</dbReference>
<dbReference type="Gene3D" id="2.40.30.170">
    <property type="match status" value="1"/>
</dbReference>
<dbReference type="Pfam" id="PF25954">
    <property type="entry name" value="Beta-barrel_RND_2"/>
    <property type="match status" value="1"/>
</dbReference>
<dbReference type="AlphaFoldDB" id="A0A1Z8B5A2"/>
<dbReference type="Pfam" id="PF25967">
    <property type="entry name" value="RND-MFP_C"/>
    <property type="match status" value="1"/>
</dbReference>
<evidence type="ECO:0000259" key="3">
    <source>
        <dbReference type="Pfam" id="PF25893"/>
    </source>
</evidence>
<dbReference type="Proteomes" id="UP000196102">
    <property type="component" value="Unassembled WGS sequence"/>
</dbReference>